<dbReference type="HOGENOM" id="CLU_1739819_0_0_6"/>
<sequence length="150" mass="16912">MGSNICHYFRAIGSILDIMPANDYREILDSDLSDRNSSESQVISRCSEPLPSPDMLKNYESILSGCAERIFSFREKEQRFRHDNQKKALDSMITKDKRGQWMGFSIAMFILTIATVFAFKGEMLFAGTLITIDLVGLAAVFAIGRKSNIK</sequence>
<name>A0A077MZI1_XENBV</name>
<feature type="transmembrane region" description="Helical" evidence="1">
    <location>
        <begin position="125"/>
        <end position="144"/>
    </location>
</feature>
<protein>
    <recommendedName>
        <fullName evidence="3">DUF2335 domain-containing protein</fullName>
    </recommendedName>
</protein>
<dbReference type="Pfam" id="PF10097">
    <property type="entry name" value="DUF2335"/>
    <property type="match status" value="1"/>
</dbReference>
<evidence type="ECO:0000313" key="2">
    <source>
        <dbReference type="EMBL" id="CDG95211.1"/>
    </source>
</evidence>
<dbReference type="EMBL" id="CBSW010000016">
    <property type="protein sequence ID" value="CDG95211.1"/>
    <property type="molecule type" value="Genomic_DNA"/>
</dbReference>
<evidence type="ECO:0008006" key="3">
    <source>
        <dbReference type="Google" id="ProtNLM"/>
    </source>
</evidence>
<comment type="caution">
    <text evidence="2">The sequence shown here is derived from an EMBL/GenBank/DDBJ whole genome shotgun (WGS) entry which is preliminary data.</text>
</comment>
<dbReference type="RefSeq" id="WP_038214755.1">
    <property type="nucleotide sequence ID" value="NZ_CAWLWN010000102.1"/>
</dbReference>
<keyword evidence="1" id="KW-0472">Membrane</keyword>
<proteinExistence type="predicted"/>
<dbReference type="AlphaFoldDB" id="A0A077MZI1"/>
<keyword evidence="1" id="KW-0812">Transmembrane</keyword>
<gene>
    <name evidence="2" type="ORF">XBP1_1120001</name>
</gene>
<reference evidence="2" key="1">
    <citation type="submission" date="2013-07" db="EMBL/GenBank/DDBJ databases">
        <title>Sub-species coevolution in mutualistic symbiosis.</title>
        <authorList>
            <person name="Murfin K."/>
            <person name="Klassen J."/>
            <person name="Lee M."/>
            <person name="Forst S."/>
            <person name="Stock P."/>
            <person name="Goodrich-Blair H."/>
        </authorList>
    </citation>
    <scope>NUCLEOTIDE SEQUENCE [LARGE SCALE GENOMIC DNA]</scope>
    <source>
        <strain evidence="2">Puntauvense</strain>
    </source>
</reference>
<feature type="transmembrane region" description="Helical" evidence="1">
    <location>
        <begin position="101"/>
        <end position="119"/>
    </location>
</feature>
<organism evidence="2">
    <name type="scientific">Xenorhabdus bovienii str. puntauvense</name>
    <dbReference type="NCBI Taxonomy" id="1398201"/>
    <lineage>
        <taxon>Bacteria</taxon>
        <taxon>Pseudomonadati</taxon>
        <taxon>Pseudomonadota</taxon>
        <taxon>Gammaproteobacteria</taxon>
        <taxon>Enterobacterales</taxon>
        <taxon>Morganellaceae</taxon>
        <taxon>Xenorhabdus</taxon>
    </lineage>
</organism>
<dbReference type="InterPro" id="IPR019284">
    <property type="entry name" value="RP532"/>
</dbReference>
<keyword evidence="1" id="KW-1133">Transmembrane helix</keyword>
<dbReference type="Proteomes" id="UP000028511">
    <property type="component" value="Unassembled WGS sequence"/>
</dbReference>
<evidence type="ECO:0000256" key="1">
    <source>
        <dbReference type="SAM" id="Phobius"/>
    </source>
</evidence>
<accession>A0A077MZI1</accession>